<keyword evidence="3" id="KW-1185">Reference proteome</keyword>
<evidence type="ECO:0000313" key="2">
    <source>
        <dbReference type="EMBL" id="GGB42996.1"/>
    </source>
</evidence>
<accession>A0A916TFK4</accession>
<name>A0A916TFK4_9ACTN</name>
<evidence type="ECO:0000256" key="1">
    <source>
        <dbReference type="SAM" id="Phobius"/>
    </source>
</evidence>
<evidence type="ECO:0000313" key="3">
    <source>
        <dbReference type="Proteomes" id="UP000621454"/>
    </source>
</evidence>
<dbReference type="Proteomes" id="UP000621454">
    <property type="component" value="Unassembled WGS sequence"/>
</dbReference>
<keyword evidence="1" id="KW-0472">Membrane</keyword>
<dbReference type="EMBL" id="BMGC01000033">
    <property type="protein sequence ID" value="GGB42996.1"/>
    <property type="molecule type" value="Genomic_DNA"/>
</dbReference>
<organism evidence="2 3">
    <name type="scientific">Gordonia jinhuaensis</name>
    <dbReference type="NCBI Taxonomy" id="1517702"/>
    <lineage>
        <taxon>Bacteria</taxon>
        <taxon>Bacillati</taxon>
        <taxon>Actinomycetota</taxon>
        <taxon>Actinomycetes</taxon>
        <taxon>Mycobacteriales</taxon>
        <taxon>Gordoniaceae</taxon>
        <taxon>Gordonia</taxon>
    </lineage>
</organism>
<comment type="caution">
    <text evidence="2">The sequence shown here is derived from an EMBL/GenBank/DDBJ whole genome shotgun (WGS) entry which is preliminary data.</text>
</comment>
<feature type="transmembrane region" description="Helical" evidence="1">
    <location>
        <begin position="39"/>
        <end position="66"/>
    </location>
</feature>
<keyword evidence="1" id="KW-1133">Transmembrane helix</keyword>
<reference evidence="2" key="2">
    <citation type="submission" date="2020-09" db="EMBL/GenBank/DDBJ databases">
        <authorList>
            <person name="Sun Q."/>
            <person name="Zhou Y."/>
        </authorList>
    </citation>
    <scope>NUCLEOTIDE SEQUENCE</scope>
    <source>
        <strain evidence="2">CGMCC 1.12827</strain>
    </source>
</reference>
<keyword evidence="1" id="KW-0812">Transmembrane</keyword>
<reference evidence="2" key="1">
    <citation type="journal article" date="2014" name="Int. J. Syst. Evol. Microbiol.">
        <title>Complete genome sequence of Corynebacterium casei LMG S-19264T (=DSM 44701T), isolated from a smear-ripened cheese.</title>
        <authorList>
            <consortium name="US DOE Joint Genome Institute (JGI-PGF)"/>
            <person name="Walter F."/>
            <person name="Albersmeier A."/>
            <person name="Kalinowski J."/>
            <person name="Ruckert C."/>
        </authorList>
    </citation>
    <scope>NUCLEOTIDE SEQUENCE</scope>
    <source>
        <strain evidence="2">CGMCC 1.12827</strain>
    </source>
</reference>
<proteinExistence type="predicted"/>
<gene>
    <name evidence="2" type="ORF">GCM10011489_33120</name>
</gene>
<sequence>MLISVGALVAIRHHGTRHPELLSDEARGQRSSQSGYGTLLVLAVVLVITIIWPSVGAWPLLGLFLVDPIERTLTRWRDR</sequence>
<dbReference type="AlphaFoldDB" id="A0A916TFK4"/>
<protein>
    <submittedName>
        <fullName evidence="2">Uncharacterized protein</fullName>
    </submittedName>
</protein>